<dbReference type="EMBL" id="UINC01228698">
    <property type="protein sequence ID" value="SVE60117.1"/>
    <property type="molecule type" value="Genomic_DNA"/>
</dbReference>
<gene>
    <name evidence="1" type="ORF">METZ01_LOCUS512971</name>
</gene>
<feature type="non-terminal residue" evidence="1">
    <location>
        <position position="76"/>
    </location>
</feature>
<evidence type="ECO:0000313" key="1">
    <source>
        <dbReference type="EMBL" id="SVE60117.1"/>
    </source>
</evidence>
<proteinExistence type="predicted"/>
<reference evidence="1" key="1">
    <citation type="submission" date="2018-05" db="EMBL/GenBank/DDBJ databases">
        <authorList>
            <person name="Lanie J.A."/>
            <person name="Ng W.-L."/>
            <person name="Kazmierczak K.M."/>
            <person name="Andrzejewski T.M."/>
            <person name="Davidsen T.M."/>
            <person name="Wayne K.J."/>
            <person name="Tettelin H."/>
            <person name="Glass J.I."/>
            <person name="Rusch D."/>
            <person name="Podicherti R."/>
            <person name="Tsui H.-C.T."/>
            <person name="Winkler M.E."/>
        </authorList>
    </citation>
    <scope>NUCLEOTIDE SEQUENCE</scope>
</reference>
<protein>
    <submittedName>
        <fullName evidence="1">Uncharacterized protein</fullName>
    </submittedName>
</protein>
<dbReference type="AlphaFoldDB" id="A0A383ETD6"/>
<sequence length="76" mass="8293">MLCSFSIFASDSVLKISDINEAKISKDKAANTDESLNKKMEEKRLLAIEAAKLGVEDLNSNDTPNAVVPDKQKPTL</sequence>
<name>A0A383ETD6_9ZZZZ</name>
<organism evidence="1">
    <name type="scientific">marine metagenome</name>
    <dbReference type="NCBI Taxonomy" id="408172"/>
    <lineage>
        <taxon>unclassified sequences</taxon>
        <taxon>metagenomes</taxon>
        <taxon>ecological metagenomes</taxon>
    </lineage>
</organism>
<accession>A0A383ETD6</accession>